<name>A0ABR2K716_9EUKA</name>
<dbReference type="InterPro" id="IPR050560">
    <property type="entry name" value="MYB_TF"/>
</dbReference>
<feature type="compositionally biased region" description="Polar residues" evidence="1">
    <location>
        <begin position="90"/>
        <end position="103"/>
    </location>
</feature>
<evidence type="ECO:0008006" key="6">
    <source>
        <dbReference type="Google" id="ProtNLM"/>
    </source>
</evidence>
<dbReference type="Pfam" id="PF00249">
    <property type="entry name" value="Myb_DNA-binding"/>
    <property type="match status" value="2"/>
</dbReference>
<dbReference type="PROSITE" id="PS51294">
    <property type="entry name" value="HTH_MYB"/>
    <property type="match status" value="2"/>
</dbReference>
<dbReference type="InterPro" id="IPR001005">
    <property type="entry name" value="SANT/Myb"/>
</dbReference>
<feature type="domain" description="Myb-like" evidence="2">
    <location>
        <begin position="153"/>
        <end position="203"/>
    </location>
</feature>
<dbReference type="PANTHER" id="PTHR45614">
    <property type="entry name" value="MYB PROTEIN-RELATED"/>
    <property type="match status" value="1"/>
</dbReference>
<protein>
    <recommendedName>
        <fullName evidence="6">Myb-like DNA-binding domain containing protein</fullName>
    </recommendedName>
</protein>
<feature type="region of interest" description="Disordered" evidence="1">
    <location>
        <begin position="90"/>
        <end position="110"/>
    </location>
</feature>
<dbReference type="PANTHER" id="PTHR45614:SF253">
    <property type="entry name" value="CHROMOSOME UNDETERMINED SCAFFOLD_38, WHOLE GENOME SHOTGUN SEQUENCE"/>
    <property type="match status" value="1"/>
</dbReference>
<gene>
    <name evidence="4" type="ORF">M9Y10_037934</name>
</gene>
<feature type="domain" description="HTH myb-type" evidence="3">
    <location>
        <begin position="159"/>
        <end position="207"/>
    </location>
</feature>
<dbReference type="InterPro" id="IPR017930">
    <property type="entry name" value="Myb_dom"/>
</dbReference>
<evidence type="ECO:0000313" key="4">
    <source>
        <dbReference type="EMBL" id="KAK8886901.1"/>
    </source>
</evidence>
<comment type="caution">
    <text evidence="4">The sequence shown here is derived from an EMBL/GenBank/DDBJ whole genome shotgun (WGS) entry which is preliminary data.</text>
</comment>
<evidence type="ECO:0000313" key="5">
    <source>
        <dbReference type="Proteomes" id="UP001470230"/>
    </source>
</evidence>
<feature type="domain" description="Myb-like" evidence="2">
    <location>
        <begin position="101"/>
        <end position="152"/>
    </location>
</feature>
<sequence>MNSSLNWQPQLLVLFDHPSSIMNTTSSIINSCSDETQPLIISPCLPKINKLNEDNLNCSVSNNSSFNRSENSYKNQSLNSNLTSAEYLNETQSFPEPPNGSTHNQRRKFSPEEDIKLSSIIAIHGPRKWDQIALSLPGRTGRQCRDRFHNYLNPSLTNGPWTREEDRLLQQKVCEIGQHWNKIAKFFRGRSTNNIKNRWYTYICKQKDGQLRTLSGRNMHKNRQNYEHKAKEDDASMSCAKKSINDVTQINNQNNFKNSCINYSNNELKSLPSFCEINCQNKQHEINFENLNQNQFFDYSSNKPNKEKRKLFPPICPPNDNINWPSDQEIFNFLRINSKCEKNIHGY</sequence>
<dbReference type="EMBL" id="JAPFFF010000006">
    <property type="protein sequence ID" value="KAK8886901.1"/>
    <property type="molecule type" value="Genomic_DNA"/>
</dbReference>
<evidence type="ECO:0000259" key="2">
    <source>
        <dbReference type="PROSITE" id="PS50090"/>
    </source>
</evidence>
<reference evidence="4 5" key="1">
    <citation type="submission" date="2024-04" db="EMBL/GenBank/DDBJ databases">
        <title>Tritrichomonas musculus Genome.</title>
        <authorList>
            <person name="Alves-Ferreira E."/>
            <person name="Grigg M."/>
            <person name="Lorenzi H."/>
            <person name="Galac M."/>
        </authorList>
    </citation>
    <scope>NUCLEOTIDE SEQUENCE [LARGE SCALE GENOMIC DNA]</scope>
    <source>
        <strain evidence="4 5">EAF2021</strain>
    </source>
</reference>
<dbReference type="SUPFAM" id="SSF46689">
    <property type="entry name" value="Homeodomain-like"/>
    <property type="match status" value="1"/>
</dbReference>
<dbReference type="CDD" id="cd00167">
    <property type="entry name" value="SANT"/>
    <property type="match status" value="2"/>
</dbReference>
<evidence type="ECO:0000259" key="3">
    <source>
        <dbReference type="PROSITE" id="PS51294"/>
    </source>
</evidence>
<dbReference type="InterPro" id="IPR009057">
    <property type="entry name" value="Homeodomain-like_sf"/>
</dbReference>
<dbReference type="SMART" id="SM00717">
    <property type="entry name" value="SANT"/>
    <property type="match status" value="2"/>
</dbReference>
<organism evidence="4 5">
    <name type="scientific">Tritrichomonas musculus</name>
    <dbReference type="NCBI Taxonomy" id="1915356"/>
    <lineage>
        <taxon>Eukaryota</taxon>
        <taxon>Metamonada</taxon>
        <taxon>Parabasalia</taxon>
        <taxon>Tritrichomonadida</taxon>
        <taxon>Tritrichomonadidae</taxon>
        <taxon>Tritrichomonas</taxon>
    </lineage>
</organism>
<proteinExistence type="predicted"/>
<evidence type="ECO:0000256" key="1">
    <source>
        <dbReference type="SAM" id="MobiDB-lite"/>
    </source>
</evidence>
<keyword evidence="5" id="KW-1185">Reference proteome</keyword>
<accession>A0ABR2K716</accession>
<feature type="domain" description="HTH myb-type" evidence="3">
    <location>
        <begin position="105"/>
        <end position="156"/>
    </location>
</feature>
<dbReference type="Proteomes" id="UP001470230">
    <property type="component" value="Unassembled WGS sequence"/>
</dbReference>
<dbReference type="PROSITE" id="PS50090">
    <property type="entry name" value="MYB_LIKE"/>
    <property type="match status" value="2"/>
</dbReference>
<dbReference type="Gene3D" id="1.10.10.60">
    <property type="entry name" value="Homeodomain-like"/>
    <property type="match status" value="2"/>
</dbReference>